<dbReference type="PANTHER" id="PTHR33048:SF57">
    <property type="entry name" value="INTEGRAL MEMBRANE PROTEIN-RELATED"/>
    <property type="match status" value="1"/>
</dbReference>
<comment type="subcellular location">
    <subcellularLocation>
        <location evidence="1">Membrane</location>
        <topology evidence="1">Multi-pass membrane protein</topology>
    </subcellularLocation>
</comment>
<evidence type="ECO:0000256" key="5">
    <source>
        <dbReference type="ARBA" id="ARBA00038359"/>
    </source>
</evidence>
<evidence type="ECO:0000256" key="1">
    <source>
        <dbReference type="ARBA" id="ARBA00004141"/>
    </source>
</evidence>
<feature type="region of interest" description="Disordered" evidence="6">
    <location>
        <begin position="277"/>
        <end position="297"/>
    </location>
</feature>
<keyword evidence="10" id="KW-1185">Reference proteome</keyword>
<evidence type="ECO:0000256" key="2">
    <source>
        <dbReference type="ARBA" id="ARBA00022692"/>
    </source>
</evidence>
<keyword evidence="3 7" id="KW-1133">Transmembrane helix</keyword>
<evidence type="ECO:0000259" key="8">
    <source>
        <dbReference type="Pfam" id="PF20684"/>
    </source>
</evidence>
<evidence type="ECO:0000256" key="4">
    <source>
        <dbReference type="ARBA" id="ARBA00023136"/>
    </source>
</evidence>
<feature type="transmembrane region" description="Helical" evidence="7">
    <location>
        <begin position="16"/>
        <end position="36"/>
    </location>
</feature>
<dbReference type="InterPro" id="IPR052337">
    <property type="entry name" value="SAT4-like"/>
</dbReference>
<dbReference type="Pfam" id="PF20684">
    <property type="entry name" value="Fung_rhodopsin"/>
    <property type="match status" value="1"/>
</dbReference>
<feature type="transmembrane region" description="Helical" evidence="7">
    <location>
        <begin position="175"/>
        <end position="197"/>
    </location>
</feature>
<accession>A0A8H3EKL1</accession>
<feature type="transmembrane region" description="Helical" evidence="7">
    <location>
        <begin position="248"/>
        <end position="269"/>
    </location>
</feature>
<proteinExistence type="inferred from homology"/>
<evidence type="ECO:0000256" key="3">
    <source>
        <dbReference type="ARBA" id="ARBA00022989"/>
    </source>
</evidence>
<name>A0A8H3EKL1_9LECA</name>
<dbReference type="AlphaFoldDB" id="A0A8H3EKL1"/>
<feature type="compositionally biased region" description="Basic and acidic residues" evidence="6">
    <location>
        <begin position="339"/>
        <end position="362"/>
    </location>
</feature>
<evidence type="ECO:0000313" key="9">
    <source>
        <dbReference type="EMBL" id="CAF9908254.1"/>
    </source>
</evidence>
<dbReference type="Proteomes" id="UP000664203">
    <property type="component" value="Unassembled WGS sequence"/>
</dbReference>
<dbReference type="EMBL" id="CAJPDR010000027">
    <property type="protein sequence ID" value="CAF9908254.1"/>
    <property type="molecule type" value="Genomic_DNA"/>
</dbReference>
<evidence type="ECO:0000256" key="7">
    <source>
        <dbReference type="SAM" id="Phobius"/>
    </source>
</evidence>
<keyword evidence="2 7" id="KW-0812">Transmembrane</keyword>
<feature type="compositionally biased region" description="Polar residues" evidence="6">
    <location>
        <begin position="285"/>
        <end position="297"/>
    </location>
</feature>
<organism evidence="9 10">
    <name type="scientific">Alectoria fallacina</name>
    <dbReference type="NCBI Taxonomy" id="1903189"/>
    <lineage>
        <taxon>Eukaryota</taxon>
        <taxon>Fungi</taxon>
        <taxon>Dikarya</taxon>
        <taxon>Ascomycota</taxon>
        <taxon>Pezizomycotina</taxon>
        <taxon>Lecanoromycetes</taxon>
        <taxon>OSLEUM clade</taxon>
        <taxon>Lecanoromycetidae</taxon>
        <taxon>Lecanorales</taxon>
        <taxon>Lecanorineae</taxon>
        <taxon>Parmeliaceae</taxon>
        <taxon>Alectoria</taxon>
    </lineage>
</organism>
<comment type="caution">
    <text evidence="9">The sequence shown here is derived from an EMBL/GenBank/DDBJ whole genome shotgun (WGS) entry which is preliminary data.</text>
</comment>
<sequence length="406" mass="44701">MSHNQGLGVAYYVKNITIFSVFSGLASVAVILRFWARRTQKMSLELNDHLIVLGLLCALGESAVNIYGCHFGLIKDMSQEDISKAIIFSLKSQFMCPIIWVASVTFIRASILFLYIRIFPTRLFRIICYLVLVINLCFFVGTVLADCLICQPVSYRWDRTIGGSGHCGDQKSLDLFISIFNLFLDVTAVLLPMPVLWGLNMALGKKVMLSGMFGMGTAICALTVYRIYDTTTIAGTTAASNDQDTYALIAMLTSLEALLGVVNACLPVLKPIFNKMRGPPAPKTKTGSGSGVTKSPKSGTIRIFMRVSQMLMTLTSSKSKPFSSDEETLTEMTESSAWHGEKKKDGKTGAESGKEASVRTREISSPMTRKAERVMGIKASEIHVQREVDVESVASRDERGSAFERW</sequence>
<evidence type="ECO:0000313" key="10">
    <source>
        <dbReference type="Proteomes" id="UP000664203"/>
    </source>
</evidence>
<dbReference type="GO" id="GO:0016020">
    <property type="term" value="C:membrane"/>
    <property type="evidence" value="ECO:0007669"/>
    <property type="project" value="UniProtKB-SubCell"/>
</dbReference>
<dbReference type="InterPro" id="IPR049326">
    <property type="entry name" value="Rhodopsin_dom_fungi"/>
</dbReference>
<feature type="transmembrane region" description="Helical" evidence="7">
    <location>
        <begin position="128"/>
        <end position="155"/>
    </location>
</feature>
<feature type="transmembrane region" description="Helical" evidence="7">
    <location>
        <begin position="48"/>
        <end position="68"/>
    </location>
</feature>
<gene>
    <name evidence="9" type="ORF">ALECFALPRED_004362</name>
</gene>
<dbReference type="OrthoDB" id="5273647at2759"/>
<feature type="transmembrane region" description="Helical" evidence="7">
    <location>
        <begin position="209"/>
        <end position="228"/>
    </location>
</feature>
<reference evidence="9" key="1">
    <citation type="submission" date="2021-03" db="EMBL/GenBank/DDBJ databases">
        <authorList>
            <person name="Tagirdzhanova G."/>
        </authorList>
    </citation>
    <scope>NUCLEOTIDE SEQUENCE</scope>
</reference>
<feature type="domain" description="Rhodopsin" evidence="8">
    <location>
        <begin position="32"/>
        <end position="274"/>
    </location>
</feature>
<feature type="region of interest" description="Disordered" evidence="6">
    <location>
        <begin position="315"/>
        <end position="370"/>
    </location>
</feature>
<evidence type="ECO:0000256" key="6">
    <source>
        <dbReference type="SAM" id="MobiDB-lite"/>
    </source>
</evidence>
<keyword evidence="4 7" id="KW-0472">Membrane</keyword>
<dbReference type="PANTHER" id="PTHR33048">
    <property type="entry name" value="PTH11-LIKE INTEGRAL MEMBRANE PROTEIN (AFU_ORTHOLOGUE AFUA_5G11245)"/>
    <property type="match status" value="1"/>
</dbReference>
<protein>
    <recommendedName>
        <fullName evidence="8">Rhodopsin domain-containing protein</fullName>
    </recommendedName>
</protein>
<feature type="transmembrane region" description="Helical" evidence="7">
    <location>
        <begin position="98"/>
        <end position="116"/>
    </location>
</feature>
<comment type="similarity">
    <text evidence="5">Belongs to the SAT4 family.</text>
</comment>